<evidence type="ECO:0008006" key="4">
    <source>
        <dbReference type="Google" id="ProtNLM"/>
    </source>
</evidence>
<organism evidence="2 3">
    <name type="scientific">Microdochium bolleyi</name>
    <dbReference type="NCBI Taxonomy" id="196109"/>
    <lineage>
        <taxon>Eukaryota</taxon>
        <taxon>Fungi</taxon>
        <taxon>Dikarya</taxon>
        <taxon>Ascomycota</taxon>
        <taxon>Pezizomycotina</taxon>
        <taxon>Sordariomycetes</taxon>
        <taxon>Xylariomycetidae</taxon>
        <taxon>Xylariales</taxon>
        <taxon>Microdochiaceae</taxon>
        <taxon>Microdochium</taxon>
    </lineage>
</organism>
<dbReference type="SUPFAM" id="SSF55811">
    <property type="entry name" value="Nudix"/>
    <property type="match status" value="1"/>
</dbReference>
<protein>
    <recommendedName>
        <fullName evidence="4">Nudix hydrolase domain-containing protein</fullName>
    </recommendedName>
</protein>
<dbReference type="OrthoDB" id="276276at2759"/>
<feature type="region of interest" description="Disordered" evidence="1">
    <location>
        <begin position="81"/>
        <end position="132"/>
    </location>
</feature>
<dbReference type="Proteomes" id="UP000070501">
    <property type="component" value="Unassembled WGS sequence"/>
</dbReference>
<evidence type="ECO:0000256" key="1">
    <source>
        <dbReference type="SAM" id="MobiDB-lite"/>
    </source>
</evidence>
<name>A0A136IV57_9PEZI</name>
<feature type="compositionally biased region" description="Low complexity" evidence="1">
    <location>
        <begin position="81"/>
        <end position="95"/>
    </location>
</feature>
<gene>
    <name evidence="2" type="ORF">Micbo1qcDRAFT_166121</name>
</gene>
<sequence length="326" mass="34588">MLRAPSLSYKAYACRYISNSHDRLVAPRNAVAMARAVLTPTDKAVLAMTSTEYLTLLGPEDADGALSTICSPVSATSTFSSIWSSRRPSSASDVSRATDHGDECGHGDEDAEHAKERQSPPPARSGPRERTPEALAVGACIVRRDPASSELGVVLSCPPCEVQQHKQGGRGESTYHQHLTPGLWHLPQSSVQVEDYSISAALARTVHEQTGLSVTRVVGTLDDTRHHLHHQRDIRALSLKTTGKTARSGGSDVSAEQDAADNRGLGIPGLDELMKMIDLSCAGAAASFAAAHAARRSRNVSRATVTDCCHVCDLASPVTPSDHGSL</sequence>
<evidence type="ECO:0000313" key="2">
    <source>
        <dbReference type="EMBL" id="KXJ88686.1"/>
    </source>
</evidence>
<accession>A0A136IV57</accession>
<dbReference type="InParanoid" id="A0A136IV57"/>
<feature type="non-terminal residue" evidence="2">
    <location>
        <position position="326"/>
    </location>
</feature>
<keyword evidence="3" id="KW-1185">Reference proteome</keyword>
<proteinExistence type="predicted"/>
<dbReference type="EMBL" id="KQ964257">
    <property type="protein sequence ID" value="KXJ88686.1"/>
    <property type="molecule type" value="Genomic_DNA"/>
</dbReference>
<dbReference type="AlphaFoldDB" id="A0A136IV57"/>
<feature type="region of interest" description="Disordered" evidence="1">
    <location>
        <begin position="241"/>
        <end position="263"/>
    </location>
</feature>
<evidence type="ECO:0000313" key="3">
    <source>
        <dbReference type="Proteomes" id="UP000070501"/>
    </source>
</evidence>
<feature type="compositionally biased region" description="Basic and acidic residues" evidence="1">
    <location>
        <begin position="96"/>
        <end position="118"/>
    </location>
</feature>
<dbReference type="InterPro" id="IPR015797">
    <property type="entry name" value="NUDIX_hydrolase-like_dom_sf"/>
</dbReference>
<reference evidence="3" key="1">
    <citation type="submission" date="2016-02" db="EMBL/GenBank/DDBJ databases">
        <title>Draft genome sequence of Microdochium bolleyi, a fungal endophyte of beachgrass.</title>
        <authorList>
            <consortium name="DOE Joint Genome Institute"/>
            <person name="David A.S."/>
            <person name="May G."/>
            <person name="Haridas S."/>
            <person name="Lim J."/>
            <person name="Wang M."/>
            <person name="Labutti K."/>
            <person name="Lipzen A."/>
            <person name="Barry K."/>
            <person name="Grigoriev I.V."/>
        </authorList>
    </citation>
    <scope>NUCLEOTIDE SEQUENCE [LARGE SCALE GENOMIC DNA]</scope>
    <source>
        <strain evidence="3">J235TASD1</strain>
    </source>
</reference>